<feature type="non-terminal residue" evidence="1">
    <location>
        <position position="103"/>
    </location>
</feature>
<gene>
    <name evidence="1" type="ORF">g.58748</name>
</gene>
<protein>
    <submittedName>
        <fullName evidence="1">Uncharacterized protein</fullName>
    </submittedName>
</protein>
<evidence type="ECO:0000313" key="1">
    <source>
        <dbReference type="EMBL" id="JAS76710.1"/>
    </source>
</evidence>
<accession>A0A1B6HPV2</accession>
<dbReference type="EMBL" id="GECU01030996">
    <property type="protein sequence ID" value="JAS76710.1"/>
    <property type="molecule type" value="Transcribed_RNA"/>
</dbReference>
<sequence>EVDMCRSEGSVLSSATVLPADMPSHQLIKPMKPRLPRKLANSARINLNKYWHALEELIPVSRKVFDESDCNAINENIDNEHRLAAMQLSDSQTPSEDGNGKGS</sequence>
<dbReference type="AlphaFoldDB" id="A0A1B6HPV2"/>
<organism evidence="1">
    <name type="scientific">Homalodisca liturata</name>
    <dbReference type="NCBI Taxonomy" id="320908"/>
    <lineage>
        <taxon>Eukaryota</taxon>
        <taxon>Metazoa</taxon>
        <taxon>Ecdysozoa</taxon>
        <taxon>Arthropoda</taxon>
        <taxon>Hexapoda</taxon>
        <taxon>Insecta</taxon>
        <taxon>Pterygota</taxon>
        <taxon>Neoptera</taxon>
        <taxon>Paraneoptera</taxon>
        <taxon>Hemiptera</taxon>
        <taxon>Auchenorrhyncha</taxon>
        <taxon>Membracoidea</taxon>
        <taxon>Cicadellidae</taxon>
        <taxon>Cicadellinae</taxon>
        <taxon>Proconiini</taxon>
        <taxon>Homalodisca</taxon>
    </lineage>
</organism>
<reference evidence="1" key="1">
    <citation type="submission" date="2015-11" db="EMBL/GenBank/DDBJ databases">
        <title>De novo transcriptome assembly of four potential Pierce s Disease insect vectors from Arizona vineyards.</title>
        <authorList>
            <person name="Tassone E.E."/>
        </authorList>
    </citation>
    <scope>NUCLEOTIDE SEQUENCE</scope>
</reference>
<name>A0A1B6HPV2_9HEMI</name>
<proteinExistence type="predicted"/>
<feature type="non-terminal residue" evidence="1">
    <location>
        <position position="1"/>
    </location>
</feature>